<dbReference type="EMBL" id="MRYD01000303">
    <property type="protein sequence ID" value="OSZ56381.1"/>
    <property type="molecule type" value="Genomic_DNA"/>
</dbReference>
<keyword evidence="2" id="KW-0732">Signal</keyword>
<name>A0ABX3Y960_9ACTN</name>
<evidence type="ECO:0000313" key="3">
    <source>
        <dbReference type="EMBL" id="OSZ56381.1"/>
    </source>
</evidence>
<protein>
    <recommendedName>
        <fullName evidence="5">MYXO-CTERM domain-containing protein</fullName>
    </recommendedName>
</protein>
<dbReference type="NCBIfam" id="NF041742">
    <property type="entry name" value="WGxxGxxG_fam"/>
    <property type="match status" value="1"/>
</dbReference>
<keyword evidence="4" id="KW-1185">Reference proteome</keyword>
<keyword evidence="1" id="KW-1133">Transmembrane helix</keyword>
<feature type="transmembrane region" description="Helical" evidence="1">
    <location>
        <begin position="51"/>
        <end position="68"/>
    </location>
</feature>
<evidence type="ECO:0008006" key="5">
    <source>
        <dbReference type="Google" id="ProtNLM"/>
    </source>
</evidence>
<feature type="chain" id="PRO_5045461756" description="MYXO-CTERM domain-containing protein" evidence="2">
    <location>
        <begin position="22"/>
        <end position="89"/>
    </location>
</feature>
<gene>
    <name evidence="3" type="ORF">OQI_33230</name>
</gene>
<proteinExistence type="predicted"/>
<organism evidence="3 4">
    <name type="scientific">Streptomyces pharetrae CZA14</name>
    <dbReference type="NCBI Taxonomy" id="1144883"/>
    <lineage>
        <taxon>Bacteria</taxon>
        <taxon>Bacillati</taxon>
        <taxon>Actinomycetota</taxon>
        <taxon>Actinomycetes</taxon>
        <taxon>Kitasatosporales</taxon>
        <taxon>Streptomycetaceae</taxon>
        <taxon>Streptomyces</taxon>
    </lineage>
</organism>
<accession>A0ABX3Y960</accession>
<keyword evidence="1" id="KW-0472">Membrane</keyword>
<evidence type="ECO:0000256" key="1">
    <source>
        <dbReference type="SAM" id="Phobius"/>
    </source>
</evidence>
<comment type="caution">
    <text evidence="3">The sequence shown here is derived from an EMBL/GenBank/DDBJ whole genome shotgun (WGS) entry which is preliminary data.</text>
</comment>
<keyword evidence="1" id="KW-0812">Transmembrane</keyword>
<sequence>MRRIAGIVLIAVLLGLAPAGAAFSQSVEQASPAVATSTVQAQENRDDDGDEGLWGLFGLLGLAGLIPWRKNRQRQDHRDVRTTGRSTGM</sequence>
<reference evidence="3 4" key="1">
    <citation type="submission" date="2016-12" db="EMBL/GenBank/DDBJ databases">
        <title>Genome Mining:The Detection of Biosynthetic Gene Clusters to Aid in the Expression of Curamycin A produced by Streptomyces sp. strain CZA14.</title>
        <authorList>
            <person name="Durrell K.A."/>
            <person name="Kirby B.M."/>
            <person name="Khan W."/>
            <person name="Mthethwa T."/>
            <person name="Le Roes-Hill M."/>
        </authorList>
    </citation>
    <scope>NUCLEOTIDE SEQUENCE [LARGE SCALE GENOMIC DNA]</scope>
    <source>
        <strain evidence="3 4">CZA14</strain>
    </source>
</reference>
<dbReference type="Proteomes" id="UP000194266">
    <property type="component" value="Unassembled WGS sequence"/>
</dbReference>
<evidence type="ECO:0000313" key="4">
    <source>
        <dbReference type="Proteomes" id="UP000194266"/>
    </source>
</evidence>
<feature type="signal peptide" evidence="2">
    <location>
        <begin position="1"/>
        <end position="21"/>
    </location>
</feature>
<evidence type="ECO:0000256" key="2">
    <source>
        <dbReference type="SAM" id="SignalP"/>
    </source>
</evidence>